<feature type="domain" description="Major facilitator superfamily (MFS) profile" evidence="9">
    <location>
        <begin position="9"/>
        <end position="393"/>
    </location>
</feature>
<dbReference type="AlphaFoldDB" id="A0A420WRD6"/>
<feature type="transmembrane region" description="Helical" evidence="8">
    <location>
        <begin position="75"/>
        <end position="94"/>
    </location>
</feature>
<keyword evidence="5 8" id="KW-0812">Transmembrane</keyword>
<evidence type="ECO:0000313" key="11">
    <source>
        <dbReference type="Proteomes" id="UP000277424"/>
    </source>
</evidence>
<proteinExistence type="inferred from homology"/>
<evidence type="ECO:0000256" key="5">
    <source>
        <dbReference type="ARBA" id="ARBA00022692"/>
    </source>
</evidence>
<dbReference type="SUPFAM" id="SSF103473">
    <property type="entry name" value="MFS general substrate transporter"/>
    <property type="match status" value="1"/>
</dbReference>
<dbReference type="GO" id="GO:0042910">
    <property type="term" value="F:xenobiotic transmembrane transporter activity"/>
    <property type="evidence" value="ECO:0007669"/>
    <property type="project" value="InterPro"/>
</dbReference>
<feature type="transmembrane region" description="Helical" evidence="8">
    <location>
        <begin position="12"/>
        <end position="31"/>
    </location>
</feature>
<dbReference type="InterPro" id="IPR036259">
    <property type="entry name" value="MFS_trans_sf"/>
</dbReference>
<comment type="subcellular location">
    <subcellularLocation>
        <location evidence="8">Cell inner membrane</location>
        <topology evidence="8">Multi-pass membrane protein</topology>
    </subcellularLocation>
    <subcellularLocation>
        <location evidence="1">Cell membrane</location>
        <topology evidence="1">Multi-pass membrane protein</topology>
    </subcellularLocation>
</comment>
<evidence type="ECO:0000256" key="2">
    <source>
        <dbReference type="ARBA" id="ARBA00006236"/>
    </source>
</evidence>
<gene>
    <name evidence="10" type="ORF">BCL74_1194</name>
</gene>
<keyword evidence="8" id="KW-0997">Cell inner membrane</keyword>
<dbReference type="GO" id="GO:0005886">
    <property type="term" value="C:plasma membrane"/>
    <property type="evidence" value="ECO:0007669"/>
    <property type="project" value="UniProtKB-SubCell"/>
</dbReference>
<dbReference type="GO" id="GO:1990961">
    <property type="term" value="P:xenobiotic detoxification by transmembrane export across the plasma membrane"/>
    <property type="evidence" value="ECO:0007669"/>
    <property type="project" value="InterPro"/>
</dbReference>
<dbReference type="NCBIfam" id="TIGR00710">
    <property type="entry name" value="efflux_Bcr_CflA"/>
    <property type="match status" value="1"/>
</dbReference>
<dbReference type="EMBL" id="RBIG01000001">
    <property type="protein sequence ID" value="RKQ73406.1"/>
    <property type="molecule type" value="Genomic_DNA"/>
</dbReference>
<feature type="transmembrane region" description="Helical" evidence="8">
    <location>
        <begin position="161"/>
        <end position="183"/>
    </location>
</feature>
<keyword evidence="4" id="KW-1003">Cell membrane</keyword>
<keyword evidence="6 8" id="KW-1133">Transmembrane helix</keyword>
<evidence type="ECO:0000256" key="3">
    <source>
        <dbReference type="ARBA" id="ARBA00022448"/>
    </source>
</evidence>
<dbReference type="InterPro" id="IPR050189">
    <property type="entry name" value="MFS_Efflux_Transporters"/>
</dbReference>
<reference evidence="10 11" key="1">
    <citation type="submission" date="2018-10" db="EMBL/GenBank/DDBJ databases">
        <title>Comparative analysis of microorganisms from saline springs in Andes Mountain Range, Colombia.</title>
        <authorList>
            <person name="Rubin E."/>
        </authorList>
    </citation>
    <scope>NUCLEOTIDE SEQUENCE [LARGE SCALE GENOMIC DNA]</scope>
    <source>
        <strain evidence="10 11">USBA 36</strain>
    </source>
</reference>
<evidence type="ECO:0000313" key="10">
    <source>
        <dbReference type="EMBL" id="RKQ73406.1"/>
    </source>
</evidence>
<sequence>MNLERRTPPTAMLIAVTMTGPLALNIFQPSMPNMARVFATDYATIQLSLTLFLAGVAVGQLFYGPLSDRFGRRPVLLGGLTLYVLSSLVAMVAPTVEFLILGRIAQALGGCAGMVLTRAMVRDIYTRDRAASVLAYIVMAMAVAPAIAPAIGGYLESWFGWQASFLFVAVFGALVMAAATRWLHETNFQRIEGASLGTMIGIYGRLMRQPVYAGYALSVAFSTGAFFAFIGGAPYVVIELIGASPQDYGIYFILVAVGYMTGSFIAGRLSMRYGVDRMIRLGVAISTVGVVAMIAAAIWLPLSLFGLFAPMGVIAMGNGVSQPSGVSGAVSVDPGVAGSASGLLGFSQMALGGLLTFIIGHALSNSAWQLIIMMAVCTAVGYAAFVHACRSRLRAARATLSEARAGD</sequence>
<feature type="transmembrane region" description="Helical" evidence="8">
    <location>
        <begin position="278"/>
        <end position="298"/>
    </location>
</feature>
<evidence type="ECO:0000256" key="1">
    <source>
        <dbReference type="ARBA" id="ARBA00004651"/>
    </source>
</evidence>
<comment type="caution">
    <text evidence="10">The sequence shown here is derived from an EMBL/GenBank/DDBJ whole genome shotgun (WGS) entry which is preliminary data.</text>
</comment>
<name>A0A420WRD6_9PROT</name>
<dbReference type="Gene3D" id="1.20.1720.10">
    <property type="entry name" value="Multidrug resistance protein D"/>
    <property type="match status" value="1"/>
</dbReference>
<dbReference type="InterPro" id="IPR011701">
    <property type="entry name" value="MFS"/>
</dbReference>
<keyword evidence="3 8" id="KW-0813">Transport</keyword>
<evidence type="ECO:0000256" key="6">
    <source>
        <dbReference type="ARBA" id="ARBA00022989"/>
    </source>
</evidence>
<evidence type="ECO:0000256" key="8">
    <source>
        <dbReference type="RuleBase" id="RU365088"/>
    </source>
</evidence>
<evidence type="ECO:0000259" key="9">
    <source>
        <dbReference type="PROSITE" id="PS50850"/>
    </source>
</evidence>
<dbReference type="InterPro" id="IPR020846">
    <property type="entry name" value="MFS_dom"/>
</dbReference>
<feature type="transmembrane region" description="Helical" evidence="8">
    <location>
        <begin position="133"/>
        <end position="155"/>
    </location>
</feature>
<dbReference type="PANTHER" id="PTHR43124:SF3">
    <property type="entry name" value="CHLORAMPHENICOL EFFLUX PUMP RV0191"/>
    <property type="match status" value="1"/>
</dbReference>
<protein>
    <recommendedName>
        <fullName evidence="8">Bcr/CflA family efflux transporter</fullName>
    </recommendedName>
</protein>
<dbReference type="RefSeq" id="WP_244922226.1">
    <property type="nucleotide sequence ID" value="NZ_RBIG01000001.1"/>
</dbReference>
<dbReference type="Pfam" id="PF07690">
    <property type="entry name" value="MFS_1"/>
    <property type="match status" value="1"/>
</dbReference>
<comment type="caution">
    <text evidence="8">Lacks conserved residue(s) required for the propagation of feature annotation.</text>
</comment>
<feature type="transmembrane region" description="Helical" evidence="8">
    <location>
        <begin position="43"/>
        <end position="63"/>
    </location>
</feature>
<feature type="transmembrane region" description="Helical" evidence="8">
    <location>
        <begin position="248"/>
        <end position="266"/>
    </location>
</feature>
<dbReference type="Proteomes" id="UP000277424">
    <property type="component" value="Unassembled WGS sequence"/>
</dbReference>
<organism evidence="10 11">
    <name type="scientific">Oceanibaculum indicum</name>
    <dbReference type="NCBI Taxonomy" id="526216"/>
    <lineage>
        <taxon>Bacteria</taxon>
        <taxon>Pseudomonadati</taxon>
        <taxon>Pseudomonadota</taxon>
        <taxon>Alphaproteobacteria</taxon>
        <taxon>Rhodospirillales</taxon>
        <taxon>Oceanibaculaceae</taxon>
        <taxon>Oceanibaculum</taxon>
    </lineage>
</organism>
<comment type="similarity">
    <text evidence="2 8">Belongs to the major facilitator superfamily. Bcr/CmlA family.</text>
</comment>
<dbReference type="CDD" id="cd17320">
    <property type="entry name" value="MFS_MdfA_MDR_like"/>
    <property type="match status" value="1"/>
</dbReference>
<accession>A0A420WRD6</accession>
<dbReference type="PANTHER" id="PTHR43124">
    <property type="entry name" value="PURINE EFFLUX PUMP PBUE"/>
    <property type="match status" value="1"/>
</dbReference>
<evidence type="ECO:0000256" key="4">
    <source>
        <dbReference type="ARBA" id="ARBA00022475"/>
    </source>
</evidence>
<feature type="transmembrane region" description="Helical" evidence="8">
    <location>
        <begin position="212"/>
        <end position="236"/>
    </location>
</feature>
<evidence type="ECO:0000256" key="7">
    <source>
        <dbReference type="ARBA" id="ARBA00023136"/>
    </source>
</evidence>
<dbReference type="InterPro" id="IPR004812">
    <property type="entry name" value="Efflux_drug-R_Bcr/CmlA"/>
</dbReference>
<keyword evidence="7 8" id="KW-0472">Membrane</keyword>
<feature type="transmembrane region" description="Helical" evidence="8">
    <location>
        <begin position="368"/>
        <end position="389"/>
    </location>
</feature>
<dbReference type="PROSITE" id="PS50850">
    <property type="entry name" value="MFS"/>
    <property type="match status" value="1"/>
</dbReference>